<feature type="transmembrane region" description="Helical" evidence="1">
    <location>
        <begin position="62"/>
        <end position="85"/>
    </location>
</feature>
<dbReference type="NCBIfam" id="TIGR00254">
    <property type="entry name" value="GGDEF"/>
    <property type="match status" value="1"/>
</dbReference>
<dbReference type="EMBL" id="JABTTE010000003">
    <property type="protein sequence ID" value="NSL50942.1"/>
    <property type="molecule type" value="Genomic_DNA"/>
</dbReference>
<evidence type="ECO:0000313" key="4">
    <source>
        <dbReference type="Proteomes" id="UP000625804"/>
    </source>
</evidence>
<protein>
    <submittedName>
        <fullName evidence="3">GGDEF domain-containing protein</fullName>
    </submittedName>
</protein>
<dbReference type="CDD" id="cd01949">
    <property type="entry name" value="GGDEF"/>
    <property type="match status" value="1"/>
</dbReference>
<sequence length="386" mass="44240">MVFIKSNILKILKSDKDFFREASIVNIHRICLIGWMMGSINIVHIVLFLLYMPKGPGIIVLWYKLVILIHTVMLVVNGSLSLLAYKIDKNRVHHQMLINFVQFTSISVNLLFGILLCVSDQLVTTNINPLLVACIGVSVVFLIPPLYGLLFYLAVLLIFYNMVPLTQNIPHLLDHVRINSVTAAGIGFFISWIMWKNYKFRIKQENIIKKQQNILQEKNEYLQFIATHDMLTGLFNRQHFIELFEKELQYSRQKNEEVWVLLLDIDFFKSINDNYGHPVGDYILCEAAKILSNTIRESDILARLGGEEFIILLPNTSIIEAKQIAENIRHMIETHLFQSAGQIINITVSIGISKGSGSFQNSYHLADTALYYAKRDGRNNVKLVEA</sequence>
<keyword evidence="1" id="KW-0472">Membrane</keyword>
<dbReference type="Pfam" id="PF00990">
    <property type="entry name" value="GGDEF"/>
    <property type="match status" value="1"/>
</dbReference>
<dbReference type="SUPFAM" id="SSF55073">
    <property type="entry name" value="Nucleotide cyclase"/>
    <property type="match status" value="1"/>
</dbReference>
<dbReference type="InterPro" id="IPR000160">
    <property type="entry name" value="GGDEF_dom"/>
</dbReference>
<dbReference type="PANTHER" id="PTHR45138">
    <property type="entry name" value="REGULATORY COMPONENTS OF SENSORY TRANSDUCTION SYSTEM"/>
    <property type="match status" value="1"/>
</dbReference>
<keyword evidence="4" id="KW-1185">Reference proteome</keyword>
<dbReference type="InterPro" id="IPR050469">
    <property type="entry name" value="Diguanylate_Cyclase"/>
</dbReference>
<accession>A0A8J8GC34</accession>
<dbReference type="GO" id="GO:0005886">
    <property type="term" value="C:plasma membrane"/>
    <property type="evidence" value="ECO:0007669"/>
    <property type="project" value="TreeGrafter"/>
</dbReference>
<feature type="transmembrane region" description="Helical" evidence="1">
    <location>
        <begin position="175"/>
        <end position="195"/>
    </location>
</feature>
<dbReference type="GO" id="GO:1902201">
    <property type="term" value="P:negative regulation of bacterial-type flagellum-dependent cell motility"/>
    <property type="evidence" value="ECO:0007669"/>
    <property type="project" value="TreeGrafter"/>
</dbReference>
<dbReference type="PROSITE" id="PS50887">
    <property type="entry name" value="GGDEF"/>
    <property type="match status" value="1"/>
</dbReference>
<feature type="transmembrane region" description="Helical" evidence="1">
    <location>
        <begin position="27"/>
        <end position="50"/>
    </location>
</feature>
<keyword evidence="1" id="KW-0812">Transmembrane</keyword>
<evidence type="ECO:0000313" key="3">
    <source>
        <dbReference type="EMBL" id="NSL50942.1"/>
    </source>
</evidence>
<dbReference type="PANTHER" id="PTHR45138:SF9">
    <property type="entry name" value="DIGUANYLATE CYCLASE DGCM-RELATED"/>
    <property type="match status" value="1"/>
</dbReference>
<evidence type="ECO:0000259" key="2">
    <source>
        <dbReference type="PROSITE" id="PS50887"/>
    </source>
</evidence>
<reference evidence="3" key="1">
    <citation type="submission" date="2020-06" db="EMBL/GenBank/DDBJ databases">
        <title>A novel thermopfilic bacterium from Erzurum, Turkey.</title>
        <authorList>
            <person name="Adiguzel A."/>
            <person name="Ay H."/>
            <person name="Baltaci M.O."/>
        </authorList>
    </citation>
    <scope>NUCLEOTIDE SEQUENCE</scope>
    <source>
        <strain evidence="3">P2</strain>
    </source>
</reference>
<feature type="transmembrane region" description="Helical" evidence="1">
    <location>
        <begin position="130"/>
        <end position="163"/>
    </location>
</feature>
<keyword evidence="1" id="KW-1133">Transmembrane helix</keyword>
<dbReference type="RefSeq" id="WP_173730146.1">
    <property type="nucleotide sequence ID" value="NZ_JABTTE010000003.1"/>
</dbReference>
<dbReference type="FunFam" id="3.30.70.270:FF:000001">
    <property type="entry name" value="Diguanylate cyclase domain protein"/>
    <property type="match status" value="1"/>
</dbReference>
<proteinExistence type="predicted"/>
<gene>
    <name evidence="3" type="ORF">HR057_04070</name>
</gene>
<feature type="domain" description="GGDEF" evidence="2">
    <location>
        <begin position="256"/>
        <end position="386"/>
    </location>
</feature>
<dbReference type="AlphaFoldDB" id="A0A8J8GC34"/>
<comment type="caution">
    <text evidence="3">The sequence shown here is derived from an EMBL/GenBank/DDBJ whole genome shotgun (WGS) entry which is preliminary data.</text>
</comment>
<feature type="transmembrane region" description="Helical" evidence="1">
    <location>
        <begin position="97"/>
        <end position="118"/>
    </location>
</feature>
<dbReference type="Proteomes" id="UP000625804">
    <property type="component" value="Unassembled WGS sequence"/>
</dbReference>
<organism evidence="3 4">
    <name type="scientific">Calidifontibacillus erzurumensis</name>
    <dbReference type="NCBI Taxonomy" id="2741433"/>
    <lineage>
        <taxon>Bacteria</taxon>
        <taxon>Bacillati</taxon>
        <taxon>Bacillota</taxon>
        <taxon>Bacilli</taxon>
        <taxon>Bacillales</taxon>
        <taxon>Bacillaceae</taxon>
        <taxon>Calidifontibacillus/Schinkia group</taxon>
        <taxon>Calidifontibacillus</taxon>
    </lineage>
</organism>
<evidence type="ECO:0000256" key="1">
    <source>
        <dbReference type="SAM" id="Phobius"/>
    </source>
</evidence>
<dbReference type="SMART" id="SM00267">
    <property type="entry name" value="GGDEF"/>
    <property type="match status" value="1"/>
</dbReference>
<name>A0A8J8GC34_9BACI</name>
<dbReference type="InterPro" id="IPR029787">
    <property type="entry name" value="Nucleotide_cyclase"/>
</dbReference>
<dbReference type="Gene3D" id="3.30.70.270">
    <property type="match status" value="1"/>
</dbReference>
<dbReference type="GO" id="GO:0052621">
    <property type="term" value="F:diguanylate cyclase activity"/>
    <property type="evidence" value="ECO:0007669"/>
    <property type="project" value="TreeGrafter"/>
</dbReference>
<dbReference type="GO" id="GO:0043709">
    <property type="term" value="P:cell adhesion involved in single-species biofilm formation"/>
    <property type="evidence" value="ECO:0007669"/>
    <property type="project" value="TreeGrafter"/>
</dbReference>
<dbReference type="InterPro" id="IPR043128">
    <property type="entry name" value="Rev_trsase/Diguanyl_cyclase"/>
</dbReference>